<keyword evidence="2 4" id="KW-0442">Lipid degradation</keyword>
<evidence type="ECO:0000256" key="4">
    <source>
        <dbReference type="PROSITE-ProRule" id="PRU01161"/>
    </source>
</evidence>
<dbReference type="Proteomes" id="UP000230052">
    <property type="component" value="Unassembled WGS sequence"/>
</dbReference>
<dbReference type="SUPFAM" id="SSF52151">
    <property type="entry name" value="FabD/lysophospholipase-like"/>
    <property type="match status" value="1"/>
</dbReference>
<comment type="caution">
    <text evidence="4">Lacks conserved residue(s) required for the propagation of feature annotation.</text>
</comment>
<dbReference type="EMBL" id="PEWV01000062">
    <property type="protein sequence ID" value="PIU41272.1"/>
    <property type="molecule type" value="Genomic_DNA"/>
</dbReference>
<sequence length="271" mass="29809">MRFYSAKKTALVLGGGAARGLAHLGILKVFRREGIKFDLVIGSSIGALFAAVWALELDLEEVEKRALQVTARDILDITISRMGLCKGNKLEYLITSTLQSKKFEDIKMPLFISTTDVEAGNSIIHTSGNLTQVIKASCSIAGVFNPVRIDGHLLVDGGITNNIPVLAAKRYGATHVVAADVGYCVRKSGINNMLNVIIQAIQIMGDRLNTYETKDADIVLRPELHEINQTEFDKAREIIRKGEEVAKRYVGRIKRLTGKGMLKRGMGLLWE</sequence>
<feature type="domain" description="PNPLA" evidence="5">
    <location>
        <begin position="11"/>
        <end position="169"/>
    </location>
</feature>
<evidence type="ECO:0000259" key="5">
    <source>
        <dbReference type="PROSITE" id="PS51635"/>
    </source>
</evidence>
<dbReference type="PANTHER" id="PTHR14226">
    <property type="entry name" value="NEUROPATHY TARGET ESTERASE/SWISS CHEESE D.MELANOGASTER"/>
    <property type="match status" value="1"/>
</dbReference>
<gene>
    <name evidence="6" type="ORF">COS99_06140</name>
</gene>
<reference evidence="6 7" key="1">
    <citation type="submission" date="2017-09" db="EMBL/GenBank/DDBJ databases">
        <title>Depth-based differentiation of microbial function through sediment-hosted aquifers and enrichment of novel symbionts in the deep terrestrial subsurface.</title>
        <authorList>
            <person name="Probst A.J."/>
            <person name="Ladd B."/>
            <person name="Jarett J.K."/>
            <person name="Geller-Mcgrath D.E."/>
            <person name="Sieber C.M."/>
            <person name="Emerson J.B."/>
            <person name="Anantharaman K."/>
            <person name="Thomas B.C."/>
            <person name="Malmstrom R."/>
            <person name="Stieglmeier M."/>
            <person name="Klingl A."/>
            <person name="Woyke T."/>
            <person name="Ryan C.M."/>
            <person name="Banfield J.F."/>
        </authorList>
    </citation>
    <scope>NUCLEOTIDE SEQUENCE [LARGE SCALE GENOMIC DNA]</scope>
    <source>
        <strain evidence="6">CG07_land_8_20_14_0_80_42_15</strain>
    </source>
</reference>
<evidence type="ECO:0000313" key="7">
    <source>
        <dbReference type="Proteomes" id="UP000230052"/>
    </source>
</evidence>
<evidence type="ECO:0000256" key="2">
    <source>
        <dbReference type="ARBA" id="ARBA00022963"/>
    </source>
</evidence>
<feature type="short sequence motif" description="DGA/G" evidence="4">
    <location>
        <begin position="156"/>
        <end position="158"/>
    </location>
</feature>
<evidence type="ECO:0000313" key="6">
    <source>
        <dbReference type="EMBL" id="PIU41272.1"/>
    </source>
</evidence>
<evidence type="ECO:0000256" key="3">
    <source>
        <dbReference type="ARBA" id="ARBA00023098"/>
    </source>
</evidence>
<dbReference type="AlphaFoldDB" id="A0A2J0KRQ6"/>
<feature type="active site" description="Proton acceptor" evidence="4">
    <location>
        <position position="156"/>
    </location>
</feature>
<dbReference type="InterPro" id="IPR002641">
    <property type="entry name" value="PNPLA_dom"/>
</dbReference>
<dbReference type="Gene3D" id="3.40.1090.10">
    <property type="entry name" value="Cytosolic phospholipase A2 catalytic domain"/>
    <property type="match status" value="1"/>
</dbReference>
<comment type="caution">
    <text evidence="6">The sequence shown here is derived from an EMBL/GenBank/DDBJ whole genome shotgun (WGS) entry which is preliminary data.</text>
</comment>
<dbReference type="InterPro" id="IPR016035">
    <property type="entry name" value="Acyl_Trfase/lysoPLipase"/>
</dbReference>
<dbReference type="InterPro" id="IPR050301">
    <property type="entry name" value="NTE"/>
</dbReference>
<accession>A0A2J0KRQ6</accession>
<dbReference type="PROSITE" id="PS51635">
    <property type="entry name" value="PNPLA"/>
    <property type="match status" value="1"/>
</dbReference>
<feature type="active site" description="Nucleophile" evidence="4">
    <location>
        <position position="44"/>
    </location>
</feature>
<keyword evidence="3 4" id="KW-0443">Lipid metabolism</keyword>
<keyword evidence="1 4" id="KW-0378">Hydrolase</keyword>
<organism evidence="6 7">
    <name type="scientific">Candidatus Aquitaenariimonas noxiae</name>
    <dbReference type="NCBI Taxonomy" id="1974741"/>
    <lineage>
        <taxon>Bacteria</taxon>
        <taxon>Pseudomonadati</taxon>
        <taxon>Candidatus Omnitrophota</taxon>
        <taxon>Candidatus Aquitaenariimonas</taxon>
    </lineage>
</organism>
<dbReference type="GO" id="GO:0016787">
    <property type="term" value="F:hydrolase activity"/>
    <property type="evidence" value="ECO:0007669"/>
    <property type="project" value="UniProtKB-UniRule"/>
</dbReference>
<evidence type="ECO:0000256" key="1">
    <source>
        <dbReference type="ARBA" id="ARBA00022801"/>
    </source>
</evidence>
<name>A0A2J0KRQ6_9BACT</name>
<protein>
    <recommendedName>
        <fullName evidence="5">PNPLA domain-containing protein</fullName>
    </recommendedName>
</protein>
<proteinExistence type="predicted"/>
<feature type="short sequence motif" description="GXSXG" evidence="4">
    <location>
        <begin position="42"/>
        <end position="46"/>
    </location>
</feature>
<dbReference type="Pfam" id="PF01734">
    <property type="entry name" value="Patatin"/>
    <property type="match status" value="1"/>
</dbReference>
<dbReference type="CDD" id="cd07205">
    <property type="entry name" value="Pat_PNPLA6_PNPLA7_NTE1_like"/>
    <property type="match status" value="1"/>
</dbReference>
<dbReference type="GO" id="GO:0016042">
    <property type="term" value="P:lipid catabolic process"/>
    <property type="evidence" value="ECO:0007669"/>
    <property type="project" value="UniProtKB-UniRule"/>
</dbReference>
<dbReference type="PANTHER" id="PTHR14226:SF76">
    <property type="entry name" value="NTE FAMILY PROTEIN RSSA"/>
    <property type="match status" value="1"/>
</dbReference>